<sequence>MDKQSQGNDKRRRQKNDLMVRVNEIFNPLLVSCVQLLTNLSIYIEWSIDYPNLSYPNDRLTEPFNIGLLFLKCICINDMYKLTFVMRTRSFEGQLQMKKIELSGQIANLNTIDSGGDGGLHLRGGDEGRMPADGGTPGSESAHRLPRHNHSGHGGHCYDPEYAKMEAWLDEHPDFVQDYFLSCINGKIMGQLKKRKSSDTRQSACNLENEELIWQNSKGDISRFLPVAGSLTQKKNFEKSLVLSGFLGSLITILMSEFQNSRWRIQYGRHPESNFKFFDYFASNFVHRGFSGSLITIPMSEFQNSGW</sequence>
<comment type="caution">
    <text evidence="2">The sequence shown here is derived from an EMBL/GenBank/DDBJ whole genome shotgun (WGS) entry which is preliminary data.</text>
</comment>
<name>A0AAV8XZ00_9CUCU</name>
<evidence type="ECO:0000256" key="1">
    <source>
        <dbReference type="SAM" id="MobiDB-lite"/>
    </source>
</evidence>
<organism evidence="2 3">
    <name type="scientific">Aromia moschata</name>
    <dbReference type="NCBI Taxonomy" id="1265417"/>
    <lineage>
        <taxon>Eukaryota</taxon>
        <taxon>Metazoa</taxon>
        <taxon>Ecdysozoa</taxon>
        <taxon>Arthropoda</taxon>
        <taxon>Hexapoda</taxon>
        <taxon>Insecta</taxon>
        <taxon>Pterygota</taxon>
        <taxon>Neoptera</taxon>
        <taxon>Endopterygota</taxon>
        <taxon>Coleoptera</taxon>
        <taxon>Polyphaga</taxon>
        <taxon>Cucujiformia</taxon>
        <taxon>Chrysomeloidea</taxon>
        <taxon>Cerambycidae</taxon>
        <taxon>Cerambycinae</taxon>
        <taxon>Callichromatini</taxon>
        <taxon>Aromia</taxon>
    </lineage>
</organism>
<accession>A0AAV8XZ00</accession>
<reference evidence="2" key="1">
    <citation type="journal article" date="2023" name="Insect Mol. Biol.">
        <title>Genome sequencing provides insights into the evolution of gene families encoding plant cell wall-degrading enzymes in longhorned beetles.</title>
        <authorList>
            <person name="Shin N.R."/>
            <person name="Okamura Y."/>
            <person name="Kirsch R."/>
            <person name="Pauchet Y."/>
        </authorList>
    </citation>
    <scope>NUCLEOTIDE SEQUENCE</scope>
    <source>
        <strain evidence="2">AMC_N1</strain>
    </source>
</reference>
<dbReference type="EMBL" id="JAPWTK010000280">
    <property type="protein sequence ID" value="KAJ8943673.1"/>
    <property type="molecule type" value="Genomic_DNA"/>
</dbReference>
<keyword evidence="3" id="KW-1185">Reference proteome</keyword>
<feature type="region of interest" description="Disordered" evidence="1">
    <location>
        <begin position="124"/>
        <end position="152"/>
    </location>
</feature>
<gene>
    <name evidence="2" type="ORF">NQ318_015161</name>
</gene>
<proteinExistence type="predicted"/>
<dbReference type="Proteomes" id="UP001162162">
    <property type="component" value="Unassembled WGS sequence"/>
</dbReference>
<dbReference type="AlphaFoldDB" id="A0AAV8XZ00"/>
<evidence type="ECO:0000313" key="3">
    <source>
        <dbReference type="Proteomes" id="UP001162162"/>
    </source>
</evidence>
<protein>
    <submittedName>
        <fullName evidence="2">Uncharacterized protein</fullName>
    </submittedName>
</protein>
<evidence type="ECO:0000313" key="2">
    <source>
        <dbReference type="EMBL" id="KAJ8943673.1"/>
    </source>
</evidence>